<keyword evidence="3" id="KW-0223">Dioxygenase</keyword>
<dbReference type="PROSITE" id="PS51819">
    <property type="entry name" value="VOC"/>
    <property type="match status" value="1"/>
</dbReference>
<dbReference type="InterPro" id="IPR018146">
    <property type="entry name" value="Glyoxalase_1_CS"/>
</dbReference>
<dbReference type="GO" id="GO:0046872">
    <property type="term" value="F:metal ion binding"/>
    <property type="evidence" value="ECO:0007669"/>
    <property type="project" value="UniProtKB-KW"/>
</dbReference>
<evidence type="ECO:0000256" key="1">
    <source>
        <dbReference type="ARBA" id="ARBA00022723"/>
    </source>
</evidence>
<keyword evidence="3" id="KW-0560">Oxidoreductase</keyword>
<gene>
    <name evidence="3" type="ORF">CEN41_12120</name>
</gene>
<keyword evidence="1" id="KW-0479">Metal-binding</keyword>
<dbReference type="RefSeq" id="WP_062248552.1">
    <property type="nucleotide sequence ID" value="NZ_NMQI01000271.1"/>
</dbReference>
<comment type="caution">
    <text evidence="3">The sequence shown here is derived from an EMBL/GenBank/DDBJ whole genome shotgun (WGS) entry which is preliminary data.</text>
</comment>
<protein>
    <submittedName>
        <fullName evidence="3">Glyoxalase/bleomycin resistance/extradiol dioxygenase family protein</fullName>
    </submittedName>
</protein>
<dbReference type="GO" id="GO:0051213">
    <property type="term" value="F:dioxygenase activity"/>
    <property type="evidence" value="ECO:0007669"/>
    <property type="project" value="UniProtKB-KW"/>
</dbReference>
<dbReference type="InterPro" id="IPR037523">
    <property type="entry name" value="VOC_core"/>
</dbReference>
<proteinExistence type="predicted"/>
<name>A0A2N6MAG0_9CYAN</name>
<dbReference type="Gene3D" id="3.10.180.10">
    <property type="entry name" value="2,3-Dihydroxybiphenyl 1,2-Dioxygenase, domain 1"/>
    <property type="match status" value="1"/>
</dbReference>
<organism evidence="3 4">
    <name type="scientific">Fischerella thermalis CCMEE 5330</name>
    <dbReference type="NCBI Taxonomy" id="2019670"/>
    <lineage>
        <taxon>Bacteria</taxon>
        <taxon>Bacillati</taxon>
        <taxon>Cyanobacteriota</taxon>
        <taxon>Cyanophyceae</taxon>
        <taxon>Nostocales</taxon>
        <taxon>Hapalosiphonaceae</taxon>
        <taxon>Fischerella</taxon>
    </lineage>
</organism>
<reference evidence="3 4" key="1">
    <citation type="submission" date="2017-07" db="EMBL/GenBank/DDBJ databases">
        <title>Genomes of Fischerella (Mastigocladus) sp. strains.</title>
        <authorList>
            <person name="Miller S.R."/>
        </authorList>
    </citation>
    <scope>NUCLEOTIDE SEQUENCE [LARGE SCALE GENOMIC DNA]</scope>
    <source>
        <strain evidence="3 4">CCMEE 5330</strain>
    </source>
</reference>
<dbReference type="AlphaFoldDB" id="A0A2N6MAG0"/>
<dbReference type="InterPro" id="IPR029068">
    <property type="entry name" value="Glyas_Bleomycin-R_OHBP_Dase"/>
</dbReference>
<dbReference type="EMBL" id="NMQI01000271">
    <property type="protein sequence ID" value="PMB43752.1"/>
    <property type="molecule type" value="Genomic_DNA"/>
</dbReference>
<feature type="domain" description="VOC" evidence="2">
    <location>
        <begin position="5"/>
        <end position="130"/>
    </location>
</feature>
<dbReference type="GO" id="GO:0004462">
    <property type="term" value="F:lactoylglutathione lyase activity"/>
    <property type="evidence" value="ECO:0007669"/>
    <property type="project" value="InterPro"/>
</dbReference>
<dbReference type="PANTHER" id="PTHR36113:SF6">
    <property type="entry name" value="FOSFOMYCIN RESISTANCE PROTEIN FOSX"/>
    <property type="match status" value="1"/>
</dbReference>
<dbReference type="InterPro" id="IPR004360">
    <property type="entry name" value="Glyas_Fos-R_dOase_dom"/>
</dbReference>
<dbReference type="Pfam" id="PF00903">
    <property type="entry name" value="Glyoxalase"/>
    <property type="match status" value="1"/>
</dbReference>
<accession>A0A2N6MAG0</accession>
<evidence type="ECO:0000313" key="4">
    <source>
        <dbReference type="Proteomes" id="UP000234966"/>
    </source>
</evidence>
<dbReference type="Proteomes" id="UP000234966">
    <property type="component" value="Unassembled WGS sequence"/>
</dbReference>
<evidence type="ECO:0000259" key="2">
    <source>
        <dbReference type="PROSITE" id="PS51819"/>
    </source>
</evidence>
<sequence>MKLGAINHVALTVSDIERSEAFYNTLLGFMGYEQAENTPQLILWASPNGVITISPSHSESPNQKHDRYSPGLHHLAFSADNREQVDKLYQLLVEHGVEILDPPAEYDYMPGYYALYFLDPDGIKLECAYIPNWPPEILTS</sequence>
<dbReference type="PANTHER" id="PTHR36113">
    <property type="entry name" value="LYASE, PUTATIVE-RELATED-RELATED"/>
    <property type="match status" value="1"/>
</dbReference>
<dbReference type="InterPro" id="IPR051332">
    <property type="entry name" value="Fosfomycin_Res_Enzymes"/>
</dbReference>
<dbReference type="SUPFAM" id="SSF54593">
    <property type="entry name" value="Glyoxalase/Bleomycin resistance protein/Dihydroxybiphenyl dioxygenase"/>
    <property type="match status" value="1"/>
</dbReference>
<dbReference type="PROSITE" id="PS00934">
    <property type="entry name" value="GLYOXALASE_I_1"/>
    <property type="match status" value="1"/>
</dbReference>
<evidence type="ECO:0000313" key="3">
    <source>
        <dbReference type="EMBL" id="PMB43752.1"/>
    </source>
</evidence>